<dbReference type="RefSeq" id="WP_025919473.1">
    <property type="nucleotide sequence ID" value="NZ_CP015749.1"/>
</dbReference>
<name>A0A8B3G9P1_PECPM</name>
<dbReference type="AlphaFoldDB" id="A0A8B3G9P1"/>
<dbReference type="KEGG" id="ppar:A8F97_16270"/>
<dbReference type="EMBL" id="PSZG01000001">
    <property type="protein sequence ID" value="RKO78923.1"/>
    <property type="molecule type" value="Genomic_DNA"/>
</dbReference>
<sequence>MAGFLFFSKNNGVSLGSSAIDIMADYLRPYMSQISKEIMEEIYETYDFYDQTLDFSKLSKSNYMQCYRNIEKAIEIDLKANPVINSRPQDWIFKAWYEEIKPKMQASPLYDPNMLDK</sequence>
<comment type="caution">
    <text evidence="1">The sequence shown here is derived from an EMBL/GenBank/DDBJ whole genome shotgun (WGS) entry which is preliminary data.</text>
</comment>
<accession>A0A8B3G9P1</accession>
<dbReference type="OrthoDB" id="6637116at2"/>
<evidence type="ECO:0000313" key="2">
    <source>
        <dbReference type="Proteomes" id="UP000269665"/>
    </source>
</evidence>
<gene>
    <name evidence="1" type="ORF">C5E00_20205</name>
</gene>
<evidence type="ECO:0000313" key="1">
    <source>
        <dbReference type="EMBL" id="RKO78923.1"/>
    </source>
</evidence>
<dbReference type="Proteomes" id="UP000269665">
    <property type="component" value="Unassembled WGS sequence"/>
</dbReference>
<organism evidence="1 2">
    <name type="scientific">Pectobacterium parmentieri</name>
    <dbReference type="NCBI Taxonomy" id="1905730"/>
    <lineage>
        <taxon>Bacteria</taxon>
        <taxon>Pseudomonadati</taxon>
        <taxon>Pseudomonadota</taxon>
        <taxon>Gammaproteobacteria</taxon>
        <taxon>Enterobacterales</taxon>
        <taxon>Pectobacteriaceae</taxon>
        <taxon>Pectobacterium</taxon>
    </lineage>
</organism>
<proteinExistence type="predicted"/>
<protein>
    <submittedName>
        <fullName evidence="1">Uncharacterized protein</fullName>
    </submittedName>
</protein>
<dbReference type="GeneID" id="45851017"/>
<reference evidence="1 2" key="1">
    <citation type="journal article" date="2018" name="BMC Genomics">
        <title>High genomic variability in the plant pathogenic bacterium Pectobacterium parmentieri deciphered from de novo assembled complete genomes.</title>
        <authorList>
            <person name="Zoledowska S."/>
            <person name="Motyka-Pomagruk A."/>
            <person name="Sledz W."/>
            <person name="Mengoni A."/>
            <person name="Lojkowska E."/>
        </authorList>
    </citation>
    <scope>NUCLEOTIDE SEQUENCE [LARGE SCALE GENOMIC DNA]</scope>
    <source>
        <strain evidence="1 2">IFB5626</strain>
    </source>
</reference>